<sequence length="88" mass="10183">MKKCTGENCPMQIGYDFENCAAIEKCPYRTWPVTIADRIRSMTDNELAGVLCNFRMDIIVKNLSGVSTMPEDWHEIKKWLETPWEGKP</sequence>
<proteinExistence type="predicted"/>
<reference evidence="1" key="1">
    <citation type="journal article" date="2021" name="Proc. Natl. Acad. Sci. U.S.A.">
        <title>A Catalog of Tens of Thousands of Viruses from Human Metagenomes Reveals Hidden Associations with Chronic Diseases.</title>
        <authorList>
            <person name="Tisza M.J."/>
            <person name="Buck C.B."/>
        </authorList>
    </citation>
    <scope>NUCLEOTIDE SEQUENCE</scope>
    <source>
        <strain evidence="1">Ctu1o13</strain>
    </source>
</reference>
<accession>A0A8S5UYX6</accession>
<dbReference type="EMBL" id="BK016170">
    <property type="protein sequence ID" value="DAF99689.1"/>
    <property type="molecule type" value="Genomic_DNA"/>
</dbReference>
<name>A0A8S5UYX6_9CAUD</name>
<evidence type="ECO:0000313" key="1">
    <source>
        <dbReference type="EMBL" id="DAF99689.1"/>
    </source>
</evidence>
<organism evidence="1">
    <name type="scientific">Siphoviridae sp. ctu1o13</name>
    <dbReference type="NCBI Taxonomy" id="2825711"/>
    <lineage>
        <taxon>Viruses</taxon>
        <taxon>Duplodnaviria</taxon>
        <taxon>Heunggongvirae</taxon>
        <taxon>Uroviricota</taxon>
        <taxon>Caudoviricetes</taxon>
    </lineage>
</organism>
<protein>
    <submittedName>
        <fullName evidence="1">Uncharacterized protein</fullName>
    </submittedName>
</protein>